<feature type="domain" description="Hint" evidence="5">
    <location>
        <begin position="295"/>
        <end position="391"/>
    </location>
</feature>
<evidence type="ECO:0000313" key="7">
    <source>
        <dbReference type="EMBL" id="CAF4373250.1"/>
    </source>
</evidence>
<keyword evidence="2" id="KW-0732">Signal</keyword>
<name>A0A815U2P2_9BILA</name>
<sequence>MPASVIFSNSAASASAPSLVQDSSSMAPISATVVSSTSGGFGSTASLSQDSSSASGITNPASTNVAITNTLPSSSSAVPTSVISSNSAASASAASLSQNSSSITPITNAGSSNVALSNTLQSNITVTPATAMPSNTGGSGSTATFAQVSSSVAVITNPASTIVAISNTSPSNATVIPTTVISSSSPGSASTASLSQNSSRVAGFLAPNTSAAATSAVVSNSLGANTTVMLGTTVSSSSRASLAPNGSVYQNTSSAPVLGSTRILASLASTRSISGGSSGGSAGGSSGSSTSASKTGCFSGDSLVRMTDGGLKSMDQLRSGDKVYGTSSEAEIVIILDKQPFETVLFYTIKTRSNRSISLTGNHLIVVRRQDKVLFVPAKNVNSSDFIYVLEGGHIRPVMVENVVIEWKDGYYAPMTDEGVIVVNDILASCYANVLSHNLAHLIMAPLRFYYTLSKYLCINEPFHSDSNGLHWLPQIMLHLTRKYVPTAFTYLIE</sequence>
<dbReference type="GO" id="GO:0005113">
    <property type="term" value="F:patched binding"/>
    <property type="evidence" value="ECO:0007669"/>
    <property type="project" value="TreeGrafter"/>
</dbReference>
<gene>
    <name evidence="6" type="ORF">GPM918_LOCUS37193</name>
    <name evidence="7" type="ORF">SRO942_LOCUS37951</name>
</gene>
<evidence type="ECO:0000259" key="4">
    <source>
        <dbReference type="SMART" id="SM00305"/>
    </source>
</evidence>
<dbReference type="GO" id="GO:0001708">
    <property type="term" value="P:cell fate specification"/>
    <property type="evidence" value="ECO:0007669"/>
    <property type="project" value="TreeGrafter"/>
</dbReference>
<dbReference type="EMBL" id="CAJNOQ010023278">
    <property type="protein sequence ID" value="CAF1512877.1"/>
    <property type="molecule type" value="Genomic_DNA"/>
</dbReference>
<dbReference type="EMBL" id="CAJOBC010088816">
    <property type="protein sequence ID" value="CAF4373250.1"/>
    <property type="molecule type" value="Genomic_DNA"/>
</dbReference>
<dbReference type="Pfam" id="PF01079">
    <property type="entry name" value="Hint"/>
    <property type="match status" value="1"/>
</dbReference>
<organism evidence="6 8">
    <name type="scientific">Didymodactylos carnosus</name>
    <dbReference type="NCBI Taxonomy" id="1234261"/>
    <lineage>
        <taxon>Eukaryota</taxon>
        <taxon>Metazoa</taxon>
        <taxon>Spiralia</taxon>
        <taxon>Gnathifera</taxon>
        <taxon>Rotifera</taxon>
        <taxon>Eurotatoria</taxon>
        <taxon>Bdelloidea</taxon>
        <taxon>Philodinida</taxon>
        <taxon>Philodinidae</taxon>
        <taxon>Didymodactylos</taxon>
    </lineage>
</organism>
<dbReference type="SMART" id="SM00306">
    <property type="entry name" value="HintN"/>
    <property type="match status" value="1"/>
</dbReference>
<dbReference type="GO" id="GO:0005509">
    <property type="term" value="F:calcium ion binding"/>
    <property type="evidence" value="ECO:0007669"/>
    <property type="project" value="TreeGrafter"/>
</dbReference>
<accession>A0A815U2P2</accession>
<evidence type="ECO:0000256" key="1">
    <source>
        <dbReference type="ARBA" id="ARBA00022473"/>
    </source>
</evidence>
<dbReference type="GO" id="GO:0005615">
    <property type="term" value="C:extracellular space"/>
    <property type="evidence" value="ECO:0007669"/>
    <property type="project" value="TreeGrafter"/>
</dbReference>
<dbReference type="GO" id="GO:0016539">
    <property type="term" value="P:intein-mediated protein splicing"/>
    <property type="evidence" value="ECO:0007669"/>
    <property type="project" value="InterPro"/>
</dbReference>
<dbReference type="Gene3D" id="2.170.16.10">
    <property type="entry name" value="Hedgehog/Intein (Hint) domain"/>
    <property type="match status" value="1"/>
</dbReference>
<dbReference type="InterPro" id="IPR050387">
    <property type="entry name" value="Hedgehog_Signaling"/>
</dbReference>
<dbReference type="Proteomes" id="UP000663829">
    <property type="component" value="Unassembled WGS sequence"/>
</dbReference>
<dbReference type="PANTHER" id="PTHR11889">
    <property type="entry name" value="HEDGEHOG"/>
    <property type="match status" value="1"/>
</dbReference>
<keyword evidence="1" id="KW-0217">Developmental protein</keyword>
<dbReference type="PRINTS" id="PR00632">
    <property type="entry name" value="SONICHHOG"/>
</dbReference>
<protein>
    <recommendedName>
        <fullName evidence="9">Hedgehog</fullName>
    </recommendedName>
</protein>
<evidence type="ECO:0008006" key="9">
    <source>
        <dbReference type="Google" id="ProtNLM"/>
    </source>
</evidence>
<dbReference type="GO" id="GO:0007267">
    <property type="term" value="P:cell-cell signaling"/>
    <property type="evidence" value="ECO:0007669"/>
    <property type="project" value="InterPro"/>
</dbReference>
<feature type="region of interest" description="Disordered" evidence="3">
    <location>
        <begin position="271"/>
        <end position="293"/>
    </location>
</feature>
<feature type="domain" description="Hint" evidence="4">
    <location>
        <begin position="392"/>
        <end position="436"/>
    </location>
</feature>
<evidence type="ECO:0000259" key="5">
    <source>
        <dbReference type="SMART" id="SM00306"/>
    </source>
</evidence>
<evidence type="ECO:0000256" key="2">
    <source>
        <dbReference type="ARBA" id="ARBA00022729"/>
    </source>
</evidence>
<dbReference type="InterPro" id="IPR003587">
    <property type="entry name" value="Hint_dom_N"/>
</dbReference>
<dbReference type="GO" id="GO:0048731">
    <property type="term" value="P:system development"/>
    <property type="evidence" value="ECO:0007669"/>
    <property type="project" value="UniProtKB-ARBA"/>
</dbReference>
<reference evidence="6" key="1">
    <citation type="submission" date="2021-02" db="EMBL/GenBank/DDBJ databases">
        <authorList>
            <person name="Nowell W R."/>
        </authorList>
    </citation>
    <scope>NUCLEOTIDE SEQUENCE</scope>
</reference>
<evidence type="ECO:0000313" key="6">
    <source>
        <dbReference type="EMBL" id="CAF1512877.1"/>
    </source>
</evidence>
<dbReference type="Proteomes" id="UP000681722">
    <property type="component" value="Unassembled WGS sequence"/>
</dbReference>
<keyword evidence="8" id="KW-1185">Reference proteome</keyword>
<dbReference type="InterPro" id="IPR001657">
    <property type="entry name" value="Hedgehog"/>
</dbReference>
<dbReference type="GO" id="GO:0007224">
    <property type="term" value="P:smoothened signaling pathway"/>
    <property type="evidence" value="ECO:0007669"/>
    <property type="project" value="TreeGrafter"/>
</dbReference>
<dbReference type="OrthoDB" id="5212at2759"/>
<dbReference type="GO" id="GO:0010468">
    <property type="term" value="P:regulation of gene expression"/>
    <property type="evidence" value="ECO:0007669"/>
    <property type="project" value="TreeGrafter"/>
</dbReference>
<feature type="compositionally biased region" description="Gly residues" evidence="3">
    <location>
        <begin position="276"/>
        <end position="286"/>
    </location>
</feature>
<dbReference type="InterPro" id="IPR003586">
    <property type="entry name" value="Hint_dom_C"/>
</dbReference>
<dbReference type="PANTHER" id="PTHR11889:SF31">
    <property type="entry name" value="PROTEIN HEDGEHOG"/>
    <property type="match status" value="1"/>
</dbReference>
<comment type="caution">
    <text evidence="6">The sequence shown here is derived from an EMBL/GenBank/DDBJ whole genome shotgun (WGS) entry which is preliminary data.</text>
</comment>
<dbReference type="InterPro" id="IPR036844">
    <property type="entry name" value="Hint_dom_sf"/>
</dbReference>
<dbReference type="SMART" id="SM00305">
    <property type="entry name" value="HintC"/>
    <property type="match status" value="1"/>
</dbReference>
<dbReference type="PROSITE" id="PS50817">
    <property type="entry name" value="INTEIN_N_TER"/>
    <property type="match status" value="1"/>
</dbReference>
<dbReference type="SUPFAM" id="SSF51294">
    <property type="entry name" value="Hedgehog/intein (Hint) domain"/>
    <property type="match status" value="1"/>
</dbReference>
<proteinExistence type="predicted"/>
<dbReference type="CDD" id="cd00081">
    <property type="entry name" value="Hint"/>
    <property type="match status" value="1"/>
</dbReference>
<dbReference type="AlphaFoldDB" id="A0A815U2P2"/>
<evidence type="ECO:0000256" key="3">
    <source>
        <dbReference type="SAM" id="MobiDB-lite"/>
    </source>
</evidence>
<evidence type="ECO:0000313" key="8">
    <source>
        <dbReference type="Proteomes" id="UP000663829"/>
    </source>
</evidence>
<dbReference type="GO" id="GO:0016540">
    <property type="term" value="P:protein autoprocessing"/>
    <property type="evidence" value="ECO:0007669"/>
    <property type="project" value="InterPro"/>
</dbReference>
<dbReference type="InterPro" id="IPR006141">
    <property type="entry name" value="Intein_N"/>
</dbReference>
<dbReference type="InterPro" id="IPR001767">
    <property type="entry name" value="Hedgehog_Hint"/>
</dbReference>